<comment type="similarity">
    <text evidence="1">Belongs to the UDP-glycosyltransferase family.</text>
</comment>
<keyword evidence="3" id="KW-1185">Reference proteome</keyword>
<accession>A0A9Q1QG44</accession>
<comment type="caution">
    <text evidence="2">The sequence shown here is derived from an EMBL/GenBank/DDBJ whole genome shotgun (WGS) entry which is preliminary data.</text>
</comment>
<evidence type="ECO:0000256" key="1">
    <source>
        <dbReference type="ARBA" id="ARBA00009995"/>
    </source>
</evidence>
<organism evidence="2 3">
    <name type="scientific">Carnegiea gigantea</name>
    <dbReference type="NCBI Taxonomy" id="171969"/>
    <lineage>
        <taxon>Eukaryota</taxon>
        <taxon>Viridiplantae</taxon>
        <taxon>Streptophyta</taxon>
        <taxon>Embryophyta</taxon>
        <taxon>Tracheophyta</taxon>
        <taxon>Spermatophyta</taxon>
        <taxon>Magnoliopsida</taxon>
        <taxon>eudicotyledons</taxon>
        <taxon>Gunneridae</taxon>
        <taxon>Pentapetalae</taxon>
        <taxon>Caryophyllales</taxon>
        <taxon>Cactineae</taxon>
        <taxon>Cactaceae</taxon>
        <taxon>Cactoideae</taxon>
        <taxon>Echinocereeae</taxon>
        <taxon>Carnegiea</taxon>
    </lineage>
</organism>
<dbReference type="AlphaFoldDB" id="A0A9Q1QG44"/>
<sequence>MIIQSVPGMSDFLLPRDLPKPESPHNHSETFEDLEGLILSHLQAHYTRTYSIGPLHAHLKHILGLTERTVSNSSSSLWEEDRSCTSWLDQKPDKSVIYSWDPCYTYKTTRDQVMEIWAGLVRSEKYFLWLVQPDMVTGTDPDGATRDELLEGTKERGLVHVTSRFVSEVWTVGLDKKDTSGRSIGENMVRELMDARRDELQPSMAKMSNLPQKKSINEGGSAYCNFDRLIEDIKLMSKTG</sequence>
<dbReference type="Proteomes" id="UP001153076">
    <property type="component" value="Unassembled WGS sequence"/>
</dbReference>
<gene>
    <name evidence="2" type="ORF">Cgig2_024907</name>
</gene>
<reference evidence="2" key="1">
    <citation type="submission" date="2022-04" db="EMBL/GenBank/DDBJ databases">
        <title>Carnegiea gigantea Genome sequencing and assembly v2.</title>
        <authorList>
            <person name="Copetti D."/>
            <person name="Sanderson M.J."/>
            <person name="Burquez A."/>
            <person name="Wojciechowski M.F."/>
        </authorList>
    </citation>
    <scope>NUCLEOTIDE SEQUENCE</scope>
    <source>
        <strain evidence="2">SGP5-SGP5p</strain>
        <tissue evidence="2">Aerial part</tissue>
    </source>
</reference>
<dbReference type="GO" id="GO:0080043">
    <property type="term" value="F:quercetin 3-O-glucosyltransferase activity"/>
    <property type="evidence" value="ECO:0007669"/>
    <property type="project" value="TreeGrafter"/>
</dbReference>
<dbReference type="EMBL" id="JAKOGI010000174">
    <property type="protein sequence ID" value="KAJ8441178.1"/>
    <property type="molecule type" value="Genomic_DNA"/>
</dbReference>
<dbReference type="SUPFAM" id="SSF53756">
    <property type="entry name" value="UDP-Glycosyltransferase/glycogen phosphorylase"/>
    <property type="match status" value="1"/>
</dbReference>
<dbReference type="PANTHER" id="PTHR11926">
    <property type="entry name" value="GLUCOSYL/GLUCURONOSYL TRANSFERASES"/>
    <property type="match status" value="1"/>
</dbReference>
<dbReference type="PANTHER" id="PTHR11926:SF1392">
    <property type="entry name" value="GLYCOSYLTRANSFERASE"/>
    <property type="match status" value="1"/>
</dbReference>
<dbReference type="GO" id="GO:0080044">
    <property type="term" value="F:quercetin 7-O-glucosyltransferase activity"/>
    <property type="evidence" value="ECO:0007669"/>
    <property type="project" value="TreeGrafter"/>
</dbReference>
<protein>
    <submittedName>
        <fullName evidence="2">Uncharacterized protein</fullName>
    </submittedName>
</protein>
<evidence type="ECO:0000313" key="2">
    <source>
        <dbReference type="EMBL" id="KAJ8441178.1"/>
    </source>
</evidence>
<name>A0A9Q1QG44_9CARY</name>
<dbReference type="OrthoDB" id="5835829at2759"/>
<evidence type="ECO:0000313" key="3">
    <source>
        <dbReference type="Proteomes" id="UP001153076"/>
    </source>
</evidence>
<proteinExistence type="inferred from homology"/>
<dbReference type="Gene3D" id="3.40.50.2000">
    <property type="entry name" value="Glycogen Phosphorylase B"/>
    <property type="match status" value="4"/>
</dbReference>